<dbReference type="EMBL" id="JBCLUF010000004">
    <property type="protein sequence ID" value="MEY8661668.1"/>
    <property type="molecule type" value="Genomic_DNA"/>
</dbReference>
<evidence type="ECO:0008006" key="3">
    <source>
        <dbReference type="Google" id="ProtNLM"/>
    </source>
</evidence>
<proteinExistence type="predicted"/>
<gene>
    <name evidence="1" type="ORF">AALT52_01985</name>
</gene>
<comment type="caution">
    <text evidence="1">The sequence shown here is derived from an EMBL/GenBank/DDBJ whole genome shotgun (WGS) entry which is preliminary data.</text>
</comment>
<keyword evidence="2" id="KW-1185">Reference proteome</keyword>
<dbReference type="RefSeq" id="WP_369940706.1">
    <property type="nucleotide sequence ID" value="NZ_JBCLUF010000004.1"/>
</dbReference>
<evidence type="ECO:0000313" key="1">
    <source>
        <dbReference type="EMBL" id="MEY8661668.1"/>
    </source>
</evidence>
<sequence length="64" mass="7642">MITQRFTDYIDYFLSRLKNTPEKRYQELKTKRPDILARVPNYYIASYLGITPVSLSRIQKRVGD</sequence>
<organism evidence="1 2">
    <name type="scientific">Ligilactobacillus faecis</name>
    <dbReference type="NCBI Taxonomy" id="762833"/>
    <lineage>
        <taxon>Bacteria</taxon>
        <taxon>Bacillati</taxon>
        <taxon>Bacillota</taxon>
        <taxon>Bacilli</taxon>
        <taxon>Lactobacillales</taxon>
        <taxon>Lactobacillaceae</taxon>
        <taxon>Ligilactobacillus</taxon>
    </lineage>
</organism>
<name>A0ABV4DMG2_9LACO</name>
<evidence type="ECO:0000313" key="2">
    <source>
        <dbReference type="Proteomes" id="UP001565236"/>
    </source>
</evidence>
<reference evidence="1 2" key="1">
    <citation type="submission" date="2024-03" db="EMBL/GenBank/DDBJ databases">
        <title>Mouse gut bacterial collection (mGBC) of GemPharmatech.</title>
        <authorList>
            <person name="He Y."/>
            <person name="Dong L."/>
            <person name="Wu D."/>
            <person name="Gao X."/>
            <person name="Lin Z."/>
        </authorList>
    </citation>
    <scope>NUCLEOTIDE SEQUENCE [LARGE SCALE GENOMIC DNA]</scope>
    <source>
        <strain evidence="1 2">15-30</strain>
    </source>
</reference>
<accession>A0ABV4DMG2</accession>
<protein>
    <recommendedName>
        <fullName evidence="3">Crp/Fnr family transcriptional regulator</fullName>
    </recommendedName>
</protein>
<dbReference type="Proteomes" id="UP001565236">
    <property type="component" value="Unassembled WGS sequence"/>
</dbReference>